<dbReference type="AlphaFoldDB" id="W9VVN8"/>
<name>W9VVN8_9EURO</name>
<dbReference type="STRING" id="1182543.W9VVN8"/>
<dbReference type="OrthoDB" id="4161384at2759"/>
<accession>W9VVN8</accession>
<reference evidence="1 2" key="1">
    <citation type="submission" date="2013-03" db="EMBL/GenBank/DDBJ databases">
        <title>The Genome Sequence of Cladophialophora psammophila CBS 110553.</title>
        <authorList>
            <consortium name="The Broad Institute Genomics Platform"/>
            <person name="Cuomo C."/>
            <person name="de Hoog S."/>
            <person name="Gorbushina A."/>
            <person name="Walker B."/>
            <person name="Young S.K."/>
            <person name="Zeng Q."/>
            <person name="Gargeya S."/>
            <person name="Fitzgerald M."/>
            <person name="Haas B."/>
            <person name="Abouelleil A."/>
            <person name="Allen A.W."/>
            <person name="Alvarado L."/>
            <person name="Arachchi H.M."/>
            <person name="Berlin A.M."/>
            <person name="Chapman S.B."/>
            <person name="Gainer-Dewar J."/>
            <person name="Goldberg J."/>
            <person name="Griggs A."/>
            <person name="Gujja S."/>
            <person name="Hansen M."/>
            <person name="Howarth C."/>
            <person name="Imamovic A."/>
            <person name="Ireland A."/>
            <person name="Larimer J."/>
            <person name="McCowan C."/>
            <person name="Murphy C."/>
            <person name="Pearson M."/>
            <person name="Poon T.W."/>
            <person name="Priest M."/>
            <person name="Roberts A."/>
            <person name="Saif S."/>
            <person name="Shea T."/>
            <person name="Sisk P."/>
            <person name="Sykes S."/>
            <person name="Wortman J."/>
            <person name="Nusbaum C."/>
            <person name="Birren B."/>
        </authorList>
    </citation>
    <scope>NUCLEOTIDE SEQUENCE [LARGE SCALE GENOMIC DNA]</scope>
    <source>
        <strain evidence="1 2">CBS 110553</strain>
    </source>
</reference>
<comment type="caution">
    <text evidence="1">The sequence shown here is derived from an EMBL/GenBank/DDBJ whole genome shotgun (WGS) entry which is preliminary data.</text>
</comment>
<gene>
    <name evidence="1" type="ORF">A1O5_12558</name>
</gene>
<protein>
    <submittedName>
        <fullName evidence="1">Uncharacterized protein</fullName>
    </submittedName>
</protein>
<evidence type="ECO:0000313" key="2">
    <source>
        <dbReference type="Proteomes" id="UP000019471"/>
    </source>
</evidence>
<organism evidence="1 2">
    <name type="scientific">Cladophialophora psammophila CBS 110553</name>
    <dbReference type="NCBI Taxonomy" id="1182543"/>
    <lineage>
        <taxon>Eukaryota</taxon>
        <taxon>Fungi</taxon>
        <taxon>Dikarya</taxon>
        <taxon>Ascomycota</taxon>
        <taxon>Pezizomycotina</taxon>
        <taxon>Eurotiomycetes</taxon>
        <taxon>Chaetothyriomycetidae</taxon>
        <taxon>Chaetothyriales</taxon>
        <taxon>Herpotrichiellaceae</taxon>
        <taxon>Cladophialophora</taxon>
    </lineage>
</organism>
<evidence type="ECO:0000313" key="1">
    <source>
        <dbReference type="EMBL" id="EXJ56291.1"/>
    </source>
</evidence>
<dbReference type="HOGENOM" id="CLU_1815616_0_0_1"/>
<keyword evidence="2" id="KW-1185">Reference proteome</keyword>
<sequence length="153" mass="16708">MSVVGLSPSDLVNGLRAAKTILEAVKEEGGSKEKIVTALMSIEHDLEAIKNLEGVLDTVPDELSATTVDIRNRVRSLREFQENRRARLLKHKNALVSGTTFKAKAKSAYTQVVWPFSGEKDFQESCTRTAAALDATHLDAIMSGTITPHKTLC</sequence>
<dbReference type="GeneID" id="19197244"/>
<proteinExistence type="predicted"/>
<dbReference type="Proteomes" id="UP000019471">
    <property type="component" value="Unassembled WGS sequence"/>
</dbReference>
<dbReference type="EMBL" id="AMGX01000035">
    <property type="protein sequence ID" value="EXJ56291.1"/>
    <property type="molecule type" value="Genomic_DNA"/>
</dbReference>
<dbReference type="RefSeq" id="XP_007751317.1">
    <property type="nucleotide sequence ID" value="XM_007753127.1"/>
</dbReference>